<evidence type="ECO:0000256" key="1">
    <source>
        <dbReference type="ARBA" id="ARBA00004651"/>
    </source>
</evidence>
<feature type="transmembrane region" description="Helical" evidence="11">
    <location>
        <begin position="142"/>
        <end position="165"/>
    </location>
</feature>
<feature type="transmembrane region" description="Helical" evidence="11">
    <location>
        <begin position="275"/>
        <end position="295"/>
    </location>
</feature>
<dbReference type="InParanoid" id="B4JCI3"/>
<dbReference type="AlphaFoldDB" id="B4JCI3"/>
<evidence type="ECO:0000256" key="5">
    <source>
        <dbReference type="ARBA" id="ARBA00022725"/>
    </source>
</evidence>
<evidence type="ECO:0000313" key="12">
    <source>
        <dbReference type="EMBL" id="EDW03137.1"/>
    </source>
</evidence>
<dbReference type="GO" id="GO:0007165">
    <property type="term" value="P:signal transduction"/>
    <property type="evidence" value="ECO:0007669"/>
    <property type="project" value="UniProtKB-KW"/>
</dbReference>
<dbReference type="OrthoDB" id="8185860at2759"/>
<keyword evidence="9 11" id="KW-0807">Transducer</keyword>
<keyword evidence="13" id="KW-1185">Reference proteome</keyword>
<evidence type="ECO:0000256" key="2">
    <source>
        <dbReference type="ARBA" id="ARBA00022475"/>
    </source>
</evidence>
<dbReference type="PhylomeDB" id="B4JCI3"/>
<keyword evidence="6 11" id="KW-1133">Transmembrane helix</keyword>
<gene>
    <name evidence="12" type="primary">Dgri\GH11074</name>
    <name evidence="12" type="ORF">Dgri_GH11074</name>
</gene>
<feature type="transmembrane region" description="Helical" evidence="11">
    <location>
        <begin position="78"/>
        <end position="97"/>
    </location>
</feature>
<dbReference type="FunCoup" id="B4JCI3">
    <property type="interactions" value="33"/>
</dbReference>
<keyword evidence="5 11" id="KW-0552">Olfaction</keyword>
<keyword evidence="7 11" id="KW-0472">Membrane</keyword>
<evidence type="ECO:0000256" key="3">
    <source>
        <dbReference type="ARBA" id="ARBA00022606"/>
    </source>
</evidence>
<dbReference type="HOGENOM" id="CLU_033399_0_0_1"/>
<keyword evidence="2" id="KW-1003">Cell membrane</keyword>
<organism evidence="13">
    <name type="scientific">Drosophila grimshawi</name>
    <name type="common">Hawaiian fruit fly</name>
    <name type="synonym">Idiomyia grimshawi</name>
    <dbReference type="NCBI Taxonomy" id="7222"/>
    <lineage>
        <taxon>Eukaryota</taxon>
        <taxon>Metazoa</taxon>
        <taxon>Ecdysozoa</taxon>
        <taxon>Arthropoda</taxon>
        <taxon>Hexapoda</taxon>
        <taxon>Insecta</taxon>
        <taxon>Pterygota</taxon>
        <taxon>Neoptera</taxon>
        <taxon>Endopterygota</taxon>
        <taxon>Diptera</taxon>
        <taxon>Brachycera</taxon>
        <taxon>Muscomorpha</taxon>
        <taxon>Ephydroidea</taxon>
        <taxon>Drosophilidae</taxon>
        <taxon>Drosophila</taxon>
        <taxon>Hawaiian Drosophila</taxon>
    </lineage>
</organism>
<dbReference type="GO" id="GO:0005886">
    <property type="term" value="C:plasma membrane"/>
    <property type="evidence" value="ECO:0007669"/>
    <property type="project" value="UniProtKB-SubCell"/>
</dbReference>
<name>B4JCI3_DROGR</name>
<keyword evidence="8 11" id="KW-0675">Receptor</keyword>
<reference evidence="12 13" key="1">
    <citation type="journal article" date="2007" name="Nature">
        <title>Evolution of genes and genomes on the Drosophila phylogeny.</title>
        <authorList>
            <consortium name="Drosophila 12 Genomes Consortium"/>
            <person name="Clark A.G."/>
            <person name="Eisen M.B."/>
            <person name="Smith D.R."/>
            <person name="Bergman C.M."/>
            <person name="Oliver B."/>
            <person name="Markow T.A."/>
            <person name="Kaufman T.C."/>
            <person name="Kellis M."/>
            <person name="Gelbart W."/>
            <person name="Iyer V.N."/>
            <person name="Pollard D.A."/>
            <person name="Sackton T.B."/>
            <person name="Larracuente A.M."/>
            <person name="Singh N.D."/>
            <person name="Abad J.P."/>
            <person name="Abt D.N."/>
            <person name="Adryan B."/>
            <person name="Aguade M."/>
            <person name="Akashi H."/>
            <person name="Anderson W.W."/>
            <person name="Aquadro C.F."/>
            <person name="Ardell D.H."/>
            <person name="Arguello R."/>
            <person name="Artieri C.G."/>
            <person name="Barbash D.A."/>
            <person name="Barker D."/>
            <person name="Barsanti P."/>
            <person name="Batterham P."/>
            <person name="Batzoglou S."/>
            <person name="Begun D."/>
            <person name="Bhutkar A."/>
            <person name="Blanco E."/>
            <person name="Bosak S.A."/>
            <person name="Bradley R.K."/>
            <person name="Brand A.D."/>
            <person name="Brent M.R."/>
            <person name="Brooks A.N."/>
            <person name="Brown R.H."/>
            <person name="Butlin R.K."/>
            <person name="Caggese C."/>
            <person name="Calvi B.R."/>
            <person name="Bernardo de Carvalho A."/>
            <person name="Caspi A."/>
            <person name="Castrezana S."/>
            <person name="Celniker S.E."/>
            <person name="Chang J.L."/>
            <person name="Chapple C."/>
            <person name="Chatterji S."/>
            <person name="Chinwalla A."/>
            <person name="Civetta A."/>
            <person name="Clifton S.W."/>
            <person name="Comeron J.M."/>
            <person name="Costello J.C."/>
            <person name="Coyne J.A."/>
            <person name="Daub J."/>
            <person name="David R.G."/>
            <person name="Delcher A.L."/>
            <person name="Delehaunty K."/>
            <person name="Do C.B."/>
            <person name="Ebling H."/>
            <person name="Edwards K."/>
            <person name="Eickbush T."/>
            <person name="Evans J.D."/>
            <person name="Filipski A."/>
            <person name="Findeiss S."/>
            <person name="Freyhult E."/>
            <person name="Fulton L."/>
            <person name="Fulton R."/>
            <person name="Garcia A.C."/>
            <person name="Gardiner A."/>
            <person name="Garfield D.A."/>
            <person name="Garvin B.E."/>
            <person name="Gibson G."/>
            <person name="Gilbert D."/>
            <person name="Gnerre S."/>
            <person name="Godfrey J."/>
            <person name="Good R."/>
            <person name="Gotea V."/>
            <person name="Gravely B."/>
            <person name="Greenberg A.J."/>
            <person name="Griffiths-Jones S."/>
            <person name="Gross S."/>
            <person name="Guigo R."/>
            <person name="Gustafson E.A."/>
            <person name="Haerty W."/>
            <person name="Hahn M.W."/>
            <person name="Halligan D.L."/>
            <person name="Halpern A.L."/>
            <person name="Halter G.M."/>
            <person name="Han M.V."/>
            <person name="Heger A."/>
            <person name="Hillier L."/>
            <person name="Hinrichs A.S."/>
            <person name="Holmes I."/>
            <person name="Hoskins R.A."/>
            <person name="Hubisz M.J."/>
            <person name="Hultmark D."/>
            <person name="Huntley M.A."/>
            <person name="Jaffe D.B."/>
            <person name="Jagadeeshan S."/>
            <person name="Jeck W.R."/>
            <person name="Johnson J."/>
            <person name="Jones C.D."/>
            <person name="Jordan W.C."/>
            <person name="Karpen G.H."/>
            <person name="Kataoka E."/>
            <person name="Keightley P.D."/>
            <person name="Kheradpour P."/>
            <person name="Kirkness E.F."/>
            <person name="Koerich L.B."/>
            <person name="Kristiansen K."/>
            <person name="Kudrna D."/>
            <person name="Kulathinal R.J."/>
            <person name="Kumar S."/>
            <person name="Kwok R."/>
            <person name="Lander E."/>
            <person name="Langley C.H."/>
            <person name="Lapoint R."/>
            <person name="Lazzaro B.P."/>
            <person name="Lee S.J."/>
            <person name="Levesque L."/>
            <person name="Li R."/>
            <person name="Lin C.F."/>
            <person name="Lin M.F."/>
            <person name="Lindblad-Toh K."/>
            <person name="Llopart A."/>
            <person name="Long M."/>
            <person name="Low L."/>
            <person name="Lozovsky E."/>
            <person name="Lu J."/>
            <person name="Luo M."/>
            <person name="Machado C.A."/>
            <person name="Makalowski W."/>
            <person name="Marzo M."/>
            <person name="Matsuda M."/>
            <person name="Matzkin L."/>
            <person name="McAllister B."/>
            <person name="McBride C.S."/>
            <person name="McKernan B."/>
            <person name="McKernan K."/>
            <person name="Mendez-Lago M."/>
            <person name="Minx P."/>
            <person name="Mollenhauer M.U."/>
            <person name="Montooth K."/>
            <person name="Mount S.M."/>
            <person name="Mu X."/>
            <person name="Myers E."/>
            <person name="Negre B."/>
            <person name="Newfeld S."/>
            <person name="Nielsen R."/>
            <person name="Noor M.A."/>
            <person name="O'Grady P."/>
            <person name="Pachter L."/>
            <person name="Papaceit M."/>
            <person name="Parisi M.J."/>
            <person name="Parisi M."/>
            <person name="Parts L."/>
            <person name="Pedersen J.S."/>
            <person name="Pesole G."/>
            <person name="Phillippy A.M."/>
            <person name="Ponting C.P."/>
            <person name="Pop M."/>
            <person name="Porcelli D."/>
            <person name="Powell J.R."/>
            <person name="Prohaska S."/>
            <person name="Pruitt K."/>
            <person name="Puig M."/>
            <person name="Quesneville H."/>
            <person name="Ram K.R."/>
            <person name="Rand D."/>
            <person name="Rasmussen M.D."/>
            <person name="Reed L.K."/>
            <person name="Reenan R."/>
            <person name="Reily A."/>
            <person name="Remington K.A."/>
            <person name="Rieger T.T."/>
            <person name="Ritchie M.G."/>
            <person name="Robin C."/>
            <person name="Rogers Y.H."/>
            <person name="Rohde C."/>
            <person name="Rozas J."/>
            <person name="Rubenfield M.J."/>
            <person name="Ruiz A."/>
            <person name="Russo S."/>
            <person name="Salzberg S.L."/>
            <person name="Sanchez-Gracia A."/>
            <person name="Saranga D.J."/>
            <person name="Sato H."/>
            <person name="Schaeffer S.W."/>
            <person name="Schatz M.C."/>
            <person name="Schlenke T."/>
            <person name="Schwartz R."/>
            <person name="Segarra C."/>
            <person name="Singh R.S."/>
            <person name="Sirot L."/>
            <person name="Sirota M."/>
            <person name="Sisneros N.B."/>
            <person name="Smith C.D."/>
            <person name="Smith T.F."/>
            <person name="Spieth J."/>
            <person name="Stage D.E."/>
            <person name="Stark A."/>
            <person name="Stephan W."/>
            <person name="Strausberg R.L."/>
            <person name="Strempel S."/>
            <person name="Sturgill D."/>
            <person name="Sutton G."/>
            <person name="Sutton G.G."/>
            <person name="Tao W."/>
            <person name="Teichmann S."/>
            <person name="Tobari Y.N."/>
            <person name="Tomimura Y."/>
            <person name="Tsolas J.M."/>
            <person name="Valente V.L."/>
            <person name="Venter E."/>
            <person name="Venter J.C."/>
            <person name="Vicario S."/>
            <person name="Vieira F.G."/>
            <person name="Vilella A.J."/>
            <person name="Villasante A."/>
            <person name="Walenz B."/>
            <person name="Wang J."/>
            <person name="Wasserman M."/>
            <person name="Watts T."/>
            <person name="Wilson D."/>
            <person name="Wilson R.K."/>
            <person name="Wing R.A."/>
            <person name="Wolfner M.F."/>
            <person name="Wong A."/>
            <person name="Wong G.K."/>
            <person name="Wu C.I."/>
            <person name="Wu G."/>
            <person name="Yamamoto D."/>
            <person name="Yang H.P."/>
            <person name="Yang S.P."/>
            <person name="Yorke J.A."/>
            <person name="Yoshida K."/>
            <person name="Zdobnov E."/>
            <person name="Zhang P."/>
            <person name="Zhang Y."/>
            <person name="Zimin A.V."/>
            <person name="Baldwin J."/>
            <person name="Abdouelleil A."/>
            <person name="Abdulkadir J."/>
            <person name="Abebe A."/>
            <person name="Abera B."/>
            <person name="Abreu J."/>
            <person name="Acer S.C."/>
            <person name="Aftuck L."/>
            <person name="Alexander A."/>
            <person name="An P."/>
            <person name="Anderson E."/>
            <person name="Anderson S."/>
            <person name="Arachi H."/>
            <person name="Azer M."/>
            <person name="Bachantsang P."/>
            <person name="Barry A."/>
            <person name="Bayul T."/>
            <person name="Berlin A."/>
            <person name="Bessette D."/>
            <person name="Bloom T."/>
            <person name="Blye J."/>
            <person name="Boguslavskiy L."/>
            <person name="Bonnet C."/>
            <person name="Boukhgalter B."/>
            <person name="Bourzgui I."/>
            <person name="Brown A."/>
            <person name="Cahill P."/>
            <person name="Channer S."/>
            <person name="Cheshatsang Y."/>
            <person name="Chuda L."/>
            <person name="Citroen M."/>
            <person name="Collymore A."/>
            <person name="Cooke P."/>
            <person name="Costello M."/>
            <person name="D'Aco K."/>
            <person name="Daza R."/>
            <person name="De Haan G."/>
            <person name="DeGray S."/>
            <person name="DeMaso C."/>
            <person name="Dhargay N."/>
            <person name="Dooley K."/>
            <person name="Dooley E."/>
            <person name="Doricent M."/>
            <person name="Dorje P."/>
            <person name="Dorjee K."/>
            <person name="Dupes A."/>
            <person name="Elong R."/>
            <person name="Falk J."/>
            <person name="Farina A."/>
            <person name="Faro S."/>
            <person name="Ferguson D."/>
            <person name="Fisher S."/>
            <person name="Foley C.D."/>
            <person name="Franke A."/>
            <person name="Friedrich D."/>
            <person name="Gadbois L."/>
            <person name="Gearin G."/>
            <person name="Gearin C.R."/>
            <person name="Giannoukos G."/>
            <person name="Goode T."/>
            <person name="Graham J."/>
            <person name="Grandbois E."/>
            <person name="Grewal S."/>
            <person name="Gyaltsen K."/>
            <person name="Hafez N."/>
            <person name="Hagos B."/>
            <person name="Hall J."/>
            <person name="Henson C."/>
            <person name="Hollinger A."/>
            <person name="Honan T."/>
            <person name="Huard M.D."/>
            <person name="Hughes L."/>
            <person name="Hurhula B."/>
            <person name="Husby M.E."/>
            <person name="Kamat A."/>
            <person name="Kanga B."/>
            <person name="Kashin S."/>
            <person name="Khazanovich D."/>
            <person name="Kisner P."/>
            <person name="Lance K."/>
            <person name="Lara M."/>
            <person name="Lee W."/>
            <person name="Lennon N."/>
            <person name="Letendre F."/>
            <person name="LeVine R."/>
            <person name="Lipovsky A."/>
            <person name="Liu X."/>
            <person name="Liu J."/>
            <person name="Liu S."/>
            <person name="Lokyitsang T."/>
            <person name="Lokyitsang Y."/>
            <person name="Lubonja R."/>
            <person name="Lui A."/>
            <person name="MacDonald P."/>
            <person name="Magnisalis V."/>
            <person name="Maru K."/>
            <person name="Matthews C."/>
            <person name="McCusker W."/>
            <person name="McDonough S."/>
            <person name="Mehta T."/>
            <person name="Meldrim J."/>
            <person name="Meneus L."/>
            <person name="Mihai O."/>
            <person name="Mihalev A."/>
            <person name="Mihova T."/>
            <person name="Mittelman R."/>
            <person name="Mlenga V."/>
            <person name="Montmayeur A."/>
            <person name="Mulrain L."/>
            <person name="Navidi A."/>
            <person name="Naylor J."/>
            <person name="Negash T."/>
            <person name="Nguyen T."/>
            <person name="Nguyen N."/>
            <person name="Nicol R."/>
            <person name="Norbu C."/>
            <person name="Norbu N."/>
            <person name="Novod N."/>
            <person name="O'Neill B."/>
            <person name="Osman S."/>
            <person name="Markiewicz E."/>
            <person name="Oyono O.L."/>
            <person name="Patti C."/>
            <person name="Phunkhang P."/>
            <person name="Pierre F."/>
            <person name="Priest M."/>
            <person name="Raghuraman S."/>
            <person name="Rege F."/>
            <person name="Reyes R."/>
            <person name="Rise C."/>
            <person name="Rogov P."/>
            <person name="Ross K."/>
            <person name="Ryan E."/>
            <person name="Settipalli S."/>
            <person name="Shea T."/>
            <person name="Sherpa N."/>
            <person name="Shi L."/>
            <person name="Shih D."/>
            <person name="Sparrow T."/>
            <person name="Spaulding J."/>
            <person name="Stalker J."/>
            <person name="Stange-Thomann N."/>
            <person name="Stavropoulos S."/>
            <person name="Stone C."/>
            <person name="Strader C."/>
            <person name="Tesfaye S."/>
            <person name="Thomson T."/>
            <person name="Thoulutsang Y."/>
            <person name="Thoulutsang D."/>
            <person name="Topham K."/>
            <person name="Topping I."/>
            <person name="Tsamla T."/>
            <person name="Vassiliev H."/>
            <person name="Vo A."/>
            <person name="Wangchuk T."/>
            <person name="Wangdi T."/>
            <person name="Weiand M."/>
            <person name="Wilkinson J."/>
            <person name="Wilson A."/>
            <person name="Yadav S."/>
            <person name="Young G."/>
            <person name="Yu Q."/>
            <person name="Zembek L."/>
            <person name="Zhong D."/>
            <person name="Zimmer A."/>
            <person name="Zwirko Z."/>
            <person name="Jaffe D.B."/>
            <person name="Alvarez P."/>
            <person name="Brockman W."/>
            <person name="Butler J."/>
            <person name="Chin C."/>
            <person name="Gnerre S."/>
            <person name="Grabherr M."/>
            <person name="Kleber M."/>
            <person name="Mauceli E."/>
            <person name="MacCallum I."/>
        </authorList>
    </citation>
    <scope>NUCLEOTIDE SEQUENCE [LARGE SCALE GENOMIC DNA]</scope>
    <source>
        <strain evidence="13">Tucson 15287-2541.00</strain>
    </source>
</reference>
<dbReference type="Proteomes" id="UP000001070">
    <property type="component" value="Unassembled WGS sequence"/>
</dbReference>
<comment type="subcellular location">
    <subcellularLocation>
        <location evidence="1 11">Cell membrane</location>
        <topology evidence="1 11">Multi-pass membrane protein</topology>
    </subcellularLocation>
</comment>
<keyword evidence="4 11" id="KW-0812">Transmembrane</keyword>
<evidence type="ECO:0000256" key="8">
    <source>
        <dbReference type="ARBA" id="ARBA00023170"/>
    </source>
</evidence>
<accession>B4JCI3</accession>
<comment type="subunit">
    <text evidence="10">Interacts with Orco. Complexes exist early in the endomembrane system in olfactory sensory neurons (OSNs), coupling these complexes to the conserved ciliary trafficking pathway.</text>
</comment>
<dbReference type="GO" id="GO:0005549">
    <property type="term" value="F:odorant binding"/>
    <property type="evidence" value="ECO:0007669"/>
    <property type="project" value="InterPro"/>
</dbReference>
<comment type="similarity">
    <text evidence="11">Belongs to the insect chemoreceptor superfamily. Heteromeric odorant receptor channel (TC 1.A.69) family.</text>
</comment>
<dbReference type="PANTHER" id="PTHR21137">
    <property type="entry name" value="ODORANT RECEPTOR"/>
    <property type="match status" value="1"/>
</dbReference>
<dbReference type="EMBL" id="CH916368">
    <property type="protein sequence ID" value="EDW03137.1"/>
    <property type="molecule type" value="Genomic_DNA"/>
</dbReference>
<evidence type="ECO:0000256" key="11">
    <source>
        <dbReference type="RuleBase" id="RU351113"/>
    </source>
</evidence>
<evidence type="ECO:0000256" key="10">
    <source>
        <dbReference type="ARBA" id="ARBA00038679"/>
    </source>
</evidence>
<dbReference type="GO" id="GO:0004984">
    <property type="term" value="F:olfactory receptor activity"/>
    <property type="evidence" value="ECO:0007669"/>
    <property type="project" value="InterPro"/>
</dbReference>
<evidence type="ECO:0000256" key="4">
    <source>
        <dbReference type="ARBA" id="ARBA00022692"/>
    </source>
</evidence>
<evidence type="ECO:0000256" key="9">
    <source>
        <dbReference type="ARBA" id="ARBA00023224"/>
    </source>
</evidence>
<feature type="transmembrane region" description="Helical" evidence="11">
    <location>
        <begin position="40"/>
        <end position="66"/>
    </location>
</feature>
<keyword evidence="3 11" id="KW-0716">Sensory transduction</keyword>
<sequence>MPQEYVTFNDFMSLPVLYYRSIGVDPFESISTKATSHRWLYANFLFQVLNLIFVIVLEAIFVYISFMKSENFVESCMVMGYIGYGLVGELKMITVWLQKPKLTALVREMESIFPSSAPEDQRKYHVEHYLQRCRMFTKGFTGFYLVLVALYNLFIVVQFIVQRFITQLPGAQMSMPYSQISPWSVDNSLGFCVMYALQALAGYTSTAGHISSDILIYAVVIQDVMHYDFLSKELVKLDIHTDRVADGYAKDLKLLQNLISYHNKLLGLSDVINKVFGFPLLLNVLASSLIVCFVGFQMTLGLSTEQVCKLAVMLVAQILEIYLICYFSDMLIIASGSLAASVYQMNWIEADTRYKKMLILIALRAQRPVCLKATVFLDVSMQTMTMFLEMTYRFFCIIRTMYQ</sequence>
<feature type="transmembrane region" description="Helical" evidence="11">
    <location>
        <begin position="330"/>
        <end position="348"/>
    </location>
</feature>
<dbReference type="Pfam" id="PF02949">
    <property type="entry name" value="7tm_6"/>
    <property type="match status" value="1"/>
</dbReference>
<comment type="caution">
    <text evidence="11">Lacks conserved residue(s) required for the propagation of feature annotation.</text>
</comment>
<dbReference type="OMA" id="AIQVIMH"/>
<protein>
    <recommendedName>
        <fullName evidence="11">Odorant receptor</fullName>
    </recommendedName>
</protein>
<dbReference type="PANTHER" id="PTHR21137:SF44">
    <property type="entry name" value="ODORANT RECEPTOR 13A-RELATED"/>
    <property type="match status" value="1"/>
</dbReference>
<evidence type="ECO:0000256" key="7">
    <source>
        <dbReference type="ARBA" id="ARBA00023136"/>
    </source>
</evidence>
<dbReference type="eggNOG" id="ENOG502SU5M">
    <property type="taxonomic scope" value="Eukaryota"/>
</dbReference>
<dbReference type="InterPro" id="IPR004117">
    <property type="entry name" value="7tm6_olfct_rcpt"/>
</dbReference>
<evidence type="ECO:0000313" key="13">
    <source>
        <dbReference type="Proteomes" id="UP000001070"/>
    </source>
</evidence>
<proteinExistence type="inferred from homology"/>
<evidence type="ECO:0000256" key="6">
    <source>
        <dbReference type="ARBA" id="ARBA00022989"/>
    </source>
</evidence>